<dbReference type="OrthoDB" id="280156at2"/>
<dbReference type="InterPro" id="IPR038691">
    <property type="entry name" value="ComJ_sf"/>
</dbReference>
<protein>
    <submittedName>
        <fullName evidence="1">Uncharacterized protein</fullName>
    </submittedName>
</protein>
<dbReference type="AlphaFoldDB" id="A0A1H7TAU9"/>
<dbReference type="Proteomes" id="UP000198677">
    <property type="component" value="Unassembled WGS sequence"/>
</dbReference>
<reference evidence="2" key="1">
    <citation type="submission" date="2016-10" db="EMBL/GenBank/DDBJ databases">
        <authorList>
            <person name="Varghese N."/>
            <person name="Submissions S."/>
        </authorList>
    </citation>
    <scope>NUCLEOTIDE SEQUENCE [LARGE SCALE GENOMIC DNA]</scope>
    <source>
        <strain evidence="2">DSM 44675</strain>
    </source>
</reference>
<organism evidence="1 2">
    <name type="scientific">Rhodococcus maanshanensis</name>
    <dbReference type="NCBI Taxonomy" id="183556"/>
    <lineage>
        <taxon>Bacteria</taxon>
        <taxon>Bacillati</taxon>
        <taxon>Actinomycetota</taxon>
        <taxon>Actinomycetes</taxon>
        <taxon>Mycobacteriales</taxon>
        <taxon>Nocardiaceae</taxon>
        <taxon>Rhodococcus</taxon>
    </lineage>
</organism>
<dbReference type="EMBL" id="FOAW01000015">
    <property type="protein sequence ID" value="SEL81534.1"/>
    <property type="molecule type" value="Genomic_DNA"/>
</dbReference>
<evidence type="ECO:0000313" key="1">
    <source>
        <dbReference type="EMBL" id="SEL81534.1"/>
    </source>
</evidence>
<accession>A0A1H7TAU9</accession>
<name>A0A1H7TAU9_9NOCA</name>
<keyword evidence="2" id="KW-1185">Reference proteome</keyword>
<evidence type="ECO:0000313" key="2">
    <source>
        <dbReference type="Proteomes" id="UP000198677"/>
    </source>
</evidence>
<gene>
    <name evidence="1" type="ORF">SAMN05444583_11553</name>
</gene>
<proteinExistence type="predicted"/>
<dbReference type="RefSeq" id="WP_072750667.1">
    <property type="nucleotide sequence ID" value="NZ_FOAW01000015.1"/>
</dbReference>
<sequence length="152" mass="16730">MHRYELFADYFQFYLQDEATDGDLSDAWTDEAVARMLAVGDGAVGVGTARNMDVPVTVELLDAEPALDLADWDHATECSLQVRGDKLVIAGCTDYLPDAARIPIAPGSYRVRVYYGGLDTLSEDGLEGDDRYHLRLWPAAPIAPQVLKQRAP</sequence>
<dbReference type="Gene3D" id="2.60.34.30">
    <property type="entry name" value="Competence, DNA-entry nuclease inhibitor, ComJ"/>
    <property type="match status" value="1"/>
</dbReference>